<evidence type="ECO:0000256" key="8">
    <source>
        <dbReference type="ARBA" id="ARBA00023232"/>
    </source>
</evidence>
<dbReference type="OrthoDB" id="414569at2759"/>
<keyword evidence="4 10" id="KW-0479">Metal-binding</keyword>
<evidence type="ECO:0000256" key="9">
    <source>
        <dbReference type="PIRNR" id="PIRNR009283"/>
    </source>
</evidence>
<feature type="binding site" evidence="10">
    <location>
        <position position="168"/>
    </location>
    <ligand>
        <name>Fe cation</name>
        <dbReference type="ChEBI" id="CHEBI:24875"/>
    </ligand>
</feature>
<dbReference type="InterPro" id="IPR041735">
    <property type="entry name" value="4OHPhenylPyrv_dOase_C"/>
</dbReference>
<evidence type="ECO:0000256" key="7">
    <source>
        <dbReference type="ARBA" id="ARBA00023004"/>
    </source>
</evidence>
<dbReference type="InterPro" id="IPR041736">
    <property type="entry name" value="4OHPhenylPyrv_dOase_N"/>
</dbReference>
<dbReference type="InterPro" id="IPR005956">
    <property type="entry name" value="4OHPhenylPyrv_dOase"/>
</dbReference>
<dbReference type="InterPro" id="IPR037523">
    <property type="entry name" value="VOC_core"/>
</dbReference>
<keyword evidence="7 10" id="KW-0408">Iron</keyword>
<feature type="domain" description="VOC" evidence="11">
    <location>
        <begin position="165"/>
        <end position="324"/>
    </location>
</feature>
<name>A0A448YG73_BRENA</name>
<dbReference type="Pfam" id="PF00903">
    <property type="entry name" value="Glyoxalase"/>
    <property type="match status" value="1"/>
</dbReference>
<dbReference type="GO" id="GO:0003868">
    <property type="term" value="F:4-hydroxyphenylpyruvate dioxygenase activity"/>
    <property type="evidence" value="ECO:0007669"/>
    <property type="project" value="InterPro"/>
</dbReference>
<evidence type="ECO:0000313" key="13">
    <source>
        <dbReference type="Proteomes" id="UP000290900"/>
    </source>
</evidence>
<comment type="cofactor">
    <cofactor evidence="10">
        <name>Fe cation</name>
        <dbReference type="ChEBI" id="CHEBI:24875"/>
    </cofactor>
    <text evidence="10">Binds 1 Fe cation per subunit.</text>
</comment>
<dbReference type="InterPro" id="IPR004360">
    <property type="entry name" value="Glyas_Fos-R_dOase_dom"/>
</dbReference>
<dbReference type="PANTHER" id="PTHR11959">
    <property type="entry name" value="4-HYDROXYPHENYLPYRUVATE DIOXYGENASE"/>
    <property type="match status" value="1"/>
</dbReference>
<comment type="similarity">
    <text evidence="2 9">Belongs to the 4HPPD family.</text>
</comment>
<evidence type="ECO:0000259" key="11">
    <source>
        <dbReference type="PROSITE" id="PS51819"/>
    </source>
</evidence>
<feature type="domain" description="VOC" evidence="11">
    <location>
        <begin position="1"/>
        <end position="134"/>
    </location>
</feature>
<comment type="pathway">
    <text evidence="1">Amino-acid degradation; L-phenylalanine degradation; acetoacetate and fumarate from L-phenylalanine: step 3/6.</text>
</comment>
<organism evidence="12 13">
    <name type="scientific">Brettanomyces naardenensis</name>
    <name type="common">Yeast</name>
    <dbReference type="NCBI Taxonomy" id="13370"/>
    <lineage>
        <taxon>Eukaryota</taxon>
        <taxon>Fungi</taxon>
        <taxon>Dikarya</taxon>
        <taxon>Ascomycota</taxon>
        <taxon>Saccharomycotina</taxon>
        <taxon>Pichiomycetes</taxon>
        <taxon>Pichiales</taxon>
        <taxon>Pichiaceae</taxon>
        <taxon>Brettanomyces</taxon>
    </lineage>
</organism>
<dbReference type="GO" id="GO:0006559">
    <property type="term" value="P:L-phenylalanine catabolic process"/>
    <property type="evidence" value="ECO:0007669"/>
    <property type="project" value="UniProtKB-UniPathway"/>
</dbReference>
<dbReference type="CDD" id="cd08342">
    <property type="entry name" value="HPPD_N_like"/>
    <property type="match status" value="1"/>
</dbReference>
<evidence type="ECO:0000256" key="1">
    <source>
        <dbReference type="ARBA" id="ARBA00005162"/>
    </source>
</evidence>
<dbReference type="PANTHER" id="PTHR11959:SF1">
    <property type="entry name" value="4-HYDROXYPHENYLPYRUVATE DIOXYGENASE"/>
    <property type="match status" value="1"/>
</dbReference>
<dbReference type="InterPro" id="IPR029068">
    <property type="entry name" value="Glyas_Bleomycin-R_OHBP_Dase"/>
</dbReference>
<keyword evidence="5" id="KW-0677">Repeat</keyword>
<dbReference type="GO" id="GO:0046872">
    <property type="term" value="F:metal ion binding"/>
    <property type="evidence" value="ECO:0007669"/>
    <property type="project" value="UniProtKB-KW"/>
</dbReference>
<dbReference type="NCBIfam" id="TIGR01263">
    <property type="entry name" value="4HPPD"/>
    <property type="match status" value="1"/>
</dbReference>
<protein>
    <recommendedName>
        <fullName evidence="3 9">4-hydroxyphenylpyruvate dioxygenase</fullName>
    </recommendedName>
</protein>
<dbReference type="AlphaFoldDB" id="A0A448YG73"/>
<evidence type="ECO:0000256" key="10">
    <source>
        <dbReference type="PIRSR" id="PIRSR009283-1"/>
    </source>
</evidence>
<dbReference type="CDD" id="cd07250">
    <property type="entry name" value="HPPD_C_like"/>
    <property type="match status" value="1"/>
</dbReference>
<dbReference type="EMBL" id="CAACVR010000001">
    <property type="protein sequence ID" value="VEU19877.1"/>
    <property type="molecule type" value="Genomic_DNA"/>
</dbReference>
<keyword evidence="13" id="KW-1185">Reference proteome</keyword>
<sequence>MYVGSVKATADNLVEKFGFQPYCSMGLETGSRKLCSIVVKNGNVIIQVMNTLEPLHSDPDDPLIDEIHSHIAFHGDSVKDVAFKVDNVEAAFRKALDAGGRIVMEPETFKDEFGEITLAKIAGIDDTVHTLVDRSKYHGFLPGPYRMEEFEESAPHRGENIIMNSVDHVVQNDGWNKMAVDCEYYERVFGFHQFWSVDERQISTKYSALRSTVMASENEIIKMPVNEPAKGLKTSQIEEFMDFNGTSGIQHVAIRVDDILTTVDHLKKRGVEFIEVPDKYYQNLSKRMEVSGHPEFAESLELIKSLGILVDFDEKGYLLQLFTRPLFDRPTFFFEIIQRHNHNGFGAGNFKGLFEVLELDQAKRGNLKDSA</sequence>
<dbReference type="PIRSF" id="PIRSF009283">
    <property type="entry name" value="HPP_dOase"/>
    <property type="match status" value="1"/>
</dbReference>
<dbReference type="SUPFAM" id="SSF54593">
    <property type="entry name" value="Glyoxalase/Bleomycin resistance protein/Dihydroxybiphenyl dioxygenase"/>
    <property type="match status" value="1"/>
</dbReference>
<dbReference type="PROSITE" id="PS51819">
    <property type="entry name" value="VOC"/>
    <property type="match status" value="2"/>
</dbReference>
<dbReference type="STRING" id="13370.A0A448YG73"/>
<evidence type="ECO:0000256" key="6">
    <source>
        <dbReference type="ARBA" id="ARBA00022878"/>
    </source>
</evidence>
<keyword evidence="8" id="KW-0585">Phenylalanine catabolism</keyword>
<dbReference type="GO" id="GO:0006572">
    <property type="term" value="P:L-tyrosine catabolic process"/>
    <property type="evidence" value="ECO:0007669"/>
    <property type="project" value="UniProtKB-KW"/>
</dbReference>
<feature type="binding site" evidence="10">
    <location>
        <position position="251"/>
    </location>
    <ligand>
        <name>Fe cation</name>
        <dbReference type="ChEBI" id="CHEBI:24875"/>
    </ligand>
</feature>
<evidence type="ECO:0000256" key="2">
    <source>
        <dbReference type="ARBA" id="ARBA00005877"/>
    </source>
</evidence>
<evidence type="ECO:0000256" key="3">
    <source>
        <dbReference type="ARBA" id="ARBA00013222"/>
    </source>
</evidence>
<evidence type="ECO:0000256" key="5">
    <source>
        <dbReference type="ARBA" id="ARBA00022737"/>
    </source>
</evidence>
<proteinExistence type="inferred from homology"/>
<accession>A0A448YG73</accession>
<feature type="binding site" evidence="10">
    <location>
        <position position="335"/>
    </location>
    <ligand>
        <name>Fe cation</name>
        <dbReference type="ChEBI" id="CHEBI:24875"/>
    </ligand>
</feature>
<evidence type="ECO:0000256" key="4">
    <source>
        <dbReference type="ARBA" id="ARBA00022723"/>
    </source>
</evidence>
<dbReference type="FunFam" id="3.10.180.10:FF:000001">
    <property type="entry name" value="4-hydroxyphenylpyruvate dioxygenase"/>
    <property type="match status" value="1"/>
</dbReference>
<gene>
    <name evidence="12" type="ORF">BRENAR_LOCUS613</name>
</gene>
<dbReference type="Gene3D" id="3.10.180.10">
    <property type="entry name" value="2,3-Dihydroxybiphenyl 1,2-Dioxygenase, domain 1"/>
    <property type="match status" value="2"/>
</dbReference>
<dbReference type="InParanoid" id="A0A448YG73"/>
<evidence type="ECO:0000313" key="12">
    <source>
        <dbReference type="EMBL" id="VEU19877.1"/>
    </source>
</evidence>
<dbReference type="UniPathway" id="UPA00139">
    <property type="reaction ID" value="UER00362"/>
</dbReference>
<keyword evidence="6" id="KW-0828">Tyrosine catabolism</keyword>
<reference evidence="12 13" key="1">
    <citation type="submission" date="2018-12" db="EMBL/GenBank/DDBJ databases">
        <authorList>
            <person name="Tiukova I."/>
            <person name="Dainat J."/>
        </authorList>
    </citation>
    <scope>NUCLEOTIDE SEQUENCE [LARGE SCALE GENOMIC DNA]</scope>
</reference>
<dbReference type="Proteomes" id="UP000290900">
    <property type="component" value="Unassembled WGS sequence"/>
</dbReference>